<dbReference type="AlphaFoldDB" id="A0A432WET8"/>
<feature type="chain" id="PRO_5019056020" evidence="2">
    <location>
        <begin position="20"/>
        <end position="431"/>
    </location>
</feature>
<sequence length="431" mass="48166">MRTWMFSLCFLLTIGNALAQNKNNPQESLQIFEDRIHVYVPQHEVTRVAVAQPKRVDVQANADGELVVFPLSVGSTGVVLWHRDQSYTELEVTVMPSSSRTVLEHLEQIRRQDNELVWAWQRTRLFIDGVVSPSAYERLVELAHAYDFIELQGLTQRLETPIILELELHVVEVSRRFLSQSGLEWDTQVQGPSLAFVSDWAGSAALRRDVLGQSPEISSSSGYLGWAGTLSSTLQLLQERGHGRILATPRVRVENGESADFLVGGELPIPQTNAQGMMDVTFKPYGIRLEVQPELLADGHIRTSLFSEISHPDQSVTVQGVPGLRSRRATTQVVSLEGETAVIAGLVSSEKFYRENGLPQPKQVRIASRLTGQVETQNLDTELLIFVTAVDVAARDERLANQRRDYRRLQAKFMGLNCLGMVGIDHRFGSD</sequence>
<dbReference type="Proteomes" id="UP000288405">
    <property type="component" value="Unassembled WGS sequence"/>
</dbReference>
<dbReference type="GO" id="GO:0009306">
    <property type="term" value="P:protein secretion"/>
    <property type="evidence" value="ECO:0007669"/>
    <property type="project" value="InterPro"/>
</dbReference>
<comment type="similarity">
    <text evidence="1">Belongs to the bacterial secretin family.</text>
</comment>
<name>A0A432WET8_9GAMM</name>
<dbReference type="Pfam" id="PF00263">
    <property type="entry name" value="Secretin"/>
    <property type="match status" value="1"/>
</dbReference>
<evidence type="ECO:0000259" key="3">
    <source>
        <dbReference type="Pfam" id="PF00263"/>
    </source>
</evidence>
<dbReference type="InterPro" id="IPR032789">
    <property type="entry name" value="T2SS-T3SS_pil_N"/>
</dbReference>
<keyword evidence="6" id="KW-1185">Reference proteome</keyword>
<evidence type="ECO:0000256" key="1">
    <source>
        <dbReference type="RuleBase" id="RU004003"/>
    </source>
</evidence>
<feature type="domain" description="Pilus formation protein N-terminal" evidence="4">
    <location>
        <begin position="27"/>
        <end position="94"/>
    </location>
</feature>
<dbReference type="RefSeq" id="WP_126777159.1">
    <property type="nucleotide sequence ID" value="NZ_PIPM01000008.1"/>
</dbReference>
<dbReference type="EMBL" id="PIPM01000008">
    <property type="protein sequence ID" value="RUO31340.1"/>
    <property type="molecule type" value="Genomic_DNA"/>
</dbReference>
<dbReference type="PANTHER" id="PTHR30332:SF17">
    <property type="entry name" value="TYPE IV PILIATION SYSTEM PROTEIN DR_0774-RELATED"/>
    <property type="match status" value="1"/>
</dbReference>
<dbReference type="PANTHER" id="PTHR30332">
    <property type="entry name" value="PROBABLE GENERAL SECRETION PATHWAY PROTEIN D"/>
    <property type="match status" value="1"/>
</dbReference>
<organism evidence="5 6">
    <name type="scientific">Aliidiomarina sanyensis</name>
    <dbReference type="NCBI Taxonomy" id="1249555"/>
    <lineage>
        <taxon>Bacteria</taxon>
        <taxon>Pseudomonadati</taxon>
        <taxon>Pseudomonadota</taxon>
        <taxon>Gammaproteobacteria</taxon>
        <taxon>Alteromonadales</taxon>
        <taxon>Idiomarinaceae</taxon>
        <taxon>Aliidiomarina</taxon>
    </lineage>
</organism>
<dbReference type="Pfam" id="PF13629">
    <property type="entry name" value="T2SS-T3SS_pil_N"/>
    <property type="match status" value="1"/>
</dbReference>
<comment type="caution">
    <text evidence="5">The sequence shown here is derived from an EMBL/GenBank/DDBJ whole genome shotgun (WGS) entry which is preliminary data.</text>
</comment>
<evidence type="ECO:0000313" key="5">
    <source>
        <dbReference type="EMBL" id="RUO31340.1"/>
    </source>
</evidence>
<gene>
    <name evidence="5" type="ORF">CWE11_08315</name>
</gene>
<reference evidence="5 6" key="1">
    <citation type="journal article" date="2011" name="Front. Microbiol.">
        <title>Genomic signatures of strain selection and enhancement in Bacillus atrophaeus var. globigii, a historical biowarfare simulant.</title>
        <authorList>
            <person name="Gibbons H.S."/>
            <person name="Broomall S.M."/>
            <person name="McNew L.A."/>
            <person name="Daligault H."/>
            <person name="Chapman C."/>
            <person name="Bruce D."/>
            <person name="Karavis M."/>
            <person name="Krepps M."/>
            <person name="McGregor P.A."/>
            <person name="Hong C."/>
            <person name="Park K.H."/>
            <person name="Akmal A."/>
            <person name="Feldman A."/>
            <person name="Lin J.S."/>
            <person name="Chang W.E."/>
            <person name="Higgs B.W."/>
            <person name="Demirev P."/>
            <person name="Lindquist J."/>
            <person name="Liem A."/>
            <person name="Fochler E."/>
            <person name="Read T.D."/>
            <person name="Tapia R."/>
            <person name="Johnson S."/>
            <person name="Bishop-Lilly K.A."/>
            <person name="Detter C."/>
            <person name="Han C."/>
            <person name="Sozhamannan S."/>
            <person name="Rosenzweig C.N."/>
            <person name="Skowronski E.W."/>
        </authorList>
    </citation>
    <scope>NUCLEOTIDE SEQUENCE [LARGE SCALE GENOMIC DNA]</scope>
    <source>
        <strain evidence="5 6">GYP-17</strain>
    </source>
</reference>
<dbReference type="InterPro" id="IPR050810">
    <property type="entry name" value="Bact_Secretion_Sys_Channel"/>
</dbReference>
<dbReference type="OrthoDB" id="9775455at2"/>
<proteinExistence type="inferred from homology"/>
<evidence type="ECO:0000313" key="6">
    <source>
        <dbReference type="Proteomes" id="UP000288405"/>
    </source>
</evidence>
<keyword evidence="2" id="KW-0732">Signal</keyword>
<evidence type="ECO:0000259" key="4">
    <source>
        <dbReference type="Pfam" id="PF13629"/>
    </source>
</evidence>
<dbReference type="GO" id="GO:0015627">
    <property type="term" value="C:type II protein secretion system complex"/>
    <property type="evidence" value="ECO:0007669"/>
    <property type="project" value="TreeGrafter"/>
</dbReference>
<accession>A0A432WET8</accession>
<protein>
    <submittedName>
        <fullName evidence="5">Uncharacterized protein</fullName>
    </submittedName>
</protein>
<dbReference type="InterPro" id="IPR004846">
    <property type="entry name" value="T2SS/T3SS_dom"/>
</dbReference>
<evidence type="ECO:0000256" key="2">
    <source>
        <dbReference type="SAM" id="SignalP"/>
    </source>
</evidence>
<feature type="domain" description="Type II/III secretion system secretin-like" evidence="3">
    <location>
        <begin position="237"/>
        <end position="389"/>
    </location>
</feature>
<feature type="signal peptide" evidence="2">
    <location>
        <begin position="1"/>
        <end position="19"/>
    </location>
</feature>